<dbReference type="HAMAP" id="MF_01416">
    <property type="entry name" value="ATP_synth_delta_bact"/>
    <property type="match status" value="1"/>
</dbReference>
<dbReference type="NCBIfam" id="TIGR01145">
    <property type="entry name" value="ATP_synt_delta"/>
    <property type="match status" value="1"/>
</dbReference>
<dbReference type="EMBL" id="JAXBLV010000013">
    <property type="protein sequence ID" value="MDY3558040.1"/>
    <property type="molecule type" value="Genomic_DNA"/>
</dbReference>
<dbReference type="Gene3D" id="1.10.520.20">
    <property type="entry name" value="N-terminal domain of the delta subunit of the F1F0-ATP synthase"/>
    <property type="match status" value="1"/>
</dbReference>
<evidence type="ECO:0000256" key="2">
    <source>
        <dbReference type="ARBA" id="ARBA00022448"/>
    </source>
</evidence>
<dbReference type="SUPFAM" id="SSF47928">
    <property type="entry name" value="N-terminal domain of the delta subunit of the F1F0-ATP synthase"/>
    <property type="match status" value="1"/>
</dbReference>
<evidence type="ECO:0000256" key="4">
    <source>
        <dbReference type="ARBA" id="ARBA00023065"/>
    </source>
</evidence>
<dbReference type="PANTHER" id="PTHR11910">
    <property type="entry name" value="ATP SYNTHASE DELTA CHAIN"/>
    <property type="match status" value="1"/>
</dbReference>
<protein>
    <recommendedName>
        <fullName evidence="7">ATP synthase subunit delta</fullName>
    </recommendedName>
    <alternativeName>
        <fullName evidence="7">ATP synthase F(1) sector subunit delta</fullName>
    </alternativeName>
    <alternativeName>
        <fullName evidence="7">F-type ATPase subunit delta</fullName>
        <shortName evidence="7">F-ATPase subunit delta</shortName>
    </alternativeName>
</protein>
<keyword evidence="2 7" id="KW-0813">Transport</keyword>
<proteinExistence type="inferred from homology"/>
<keyword evidence="7" id="KW-1003">Cell membrane</keyword>
<dbReference type="PRINTS" id="PR00125">
    <property type="entry name" value="ATPASEDELTA"/>
</dbReference>
<sequence>MANVEVKHETVLDAGTTKSRLARVYAEALLASAQQVSPAAPTELAAELTAFVDAVGADPTVANMLVSPVVGKKVRAAALEAALGDRVSRPLRGLIATLQQNNRLALLRPVAAAYRRLIAEQAGQVPVKITAAAPLTDDQTAKLTENLKKLLKQDPVLNVRVDPDLLGGLVVQVGDSVVDTSVRTRLQTLRTLLLDKGGSHGN</sequence>
<keyword evidence="5 7" id="KW-0472">Membrane</keyword>
<evidence type="ECO:0000256" key="3">
    <source>
        <dbReference type="ARBA" id="ARBA00022781"/>
    </source>
</evidence>
<keyword evidence="7" id="KW-0139">CF(1)</keyword>
<gene>
    <name evidence="7" type="primary">atpH</name>
    <name evidence="8" type="ORF">R5W23_000760</name>
</gene>
<dbReference type="InterPro" id="IPR026015">
    <property type="entry name" value="ATP_synth_OSCP/delta_N_sf"/>
</dbReference>
<dbReference type="NCBIfam" id="NF004402">
    <property type="entry name" value="PRK05758.2-2"/>
    <property type="match status" value="1"/>
</dbReference>
<evidence type="ECO:0000256" key="7">
    <source>
        <dbReference type="HAMAP-Rule" id="MF_01416"/>
    </source>
</evidence>
<evidence type="ECO:0000256" key="6">
    <source>
        <dbReference type="ARBA" id="ARBA00023310"/>
    </source>
</evidence>
<evidence type="ECO:0000313" key="9">
    <source>
        <dbReference type="Proteomes" id="UP001272242"/>
    </source>
</evidence>
<name>A0ABU5ES62_9BACT</name>
<dbReference type="Pfam" id="PF00213">
    <property type="entry name" value="OSCP"/>
    <property type="match status" value="1"/>
</dbReference>
<evidence type="ECO:0000256" key="5">
    <source>
        <dbReference type="ARBA" id="ARBA00023136"/>
    </source>
</evidence>
<organism evidence="8 9">
    <name type="scientific">Gemmata algarum</name>
    <dbReference type="NCBI Taxonomy" id="2975278"/>
    <lineage>
        <taxon>Bacteria</taxon>
        <taxon>Pseudomonadati</taxon>
        <taxon>Planctomycetota</taxon>
        <taxon>Planctomycetia</taxon>
        <taxon>Gemmatales</taxon>
        <taxon>Gemmataceae</taxon>
        <taxon>Gemmata</taxon>
    </lineage>
</organism>
<keyword evidence="6 7" id="KW-0066">ATP synthesis</keyword>
<comment type="function">
    <text evidence="7">F(1)F(0) ATP synthase produces ATP from ADP in the presence of a proton or sodium gradient. F-type ATPases consist of two structural domains, F(1) containing the extramembraneous catalytic core and F(0) containing the membrane proton channel, linked together by a central stalk and a peripheral stalk. During catalysis, ATP synthesis in the catalytic domain of F(1) is coupled via a rotary mechanism of the central stalk subunits to proton translocation.</text>
</comment>
<evidence type="ECO:0000313" key="8">
    <source>
        <dbReference type="EMBL" id="MDY3558040.1"/>
    </source>
</evidence>
<keyword evidence="9" id="KW-1185">Reference proteome</keyword>
<keyword evidence="3 7" id="KW-0375">Hydrogen ion transport</keyword>
<evidence type="ECO:0000256" key="1">
    <source>
        <dbReference type="ARBA" id="ARBA00004370"/>
    </source>
</evidence>
<dbReference type="Proteomes" id="UP001272242">
    <property type="component" value="Unassembled WGS sequence"/>
</dbReference>
<comment type="function">
    <text evidence="7">This protein is part of the stalk that links CF(0) to CF(1). It either transmits conformational changes from CF(0) to CF(1) or is implicated in proton conduction.</text>
</comment>
<comment type="caution">
    <text evidence="8">The sequence shown here is derived from an EMBL/GenBank/DDBJ whole genome shotgun (WGS) entry which is preliminary data.</text>
</comment>
<comment type="subcellular location">
    <subcellularLocation>
        <location evidence="7">Cell membrane</location>
        <topology evidence="7">Peripheral membrane protein</topology>
    </subcellularLocation>
    <subcellularLocation>
        <location evidence="1">Membrane</location>
    </subcellularLocation>
</comment>
<keyword evidence="4 7" id="KW-0406">Ion transport</keyword>
<reference evidence="9" key="1">
    <citation type="journal article" date="2023" name="Mar. Drugs">
        <title>Gemmata algarum, a Novel Planctomycete Isolated from an Algal Mat, Displays Antimicrobial Activity.</title>
        <authorList>
            <person name="Kumar G."/>
            <person name="Kallscheuer N."/>
            <person name="Kashif M."/>
            <person name="Ahamad S."/>
            <person name="Jagadeeshwari U."/>
            <person name="Pannikurungottu S."/>
            <person name="Haufschild T."/>
            <person name="Kabuu M."/>
            <person name="Sasikala C."/>
            <person name="Jogler C."/>
            <person name="Ramana C."/>
        </authorList>
    </citation>
    <scope>NUCLEOTIDE SEQUENCE [LARGE SCALE GENOMIC DNA]</scope>
    <source>
        <strain evidence="9">JC673</strain>
    </source>
</reference>
<dbReference type="RefSeq" id="WP_320685014.1">
    <property type="nucleotide sequence ID" value="NZ_JAXBLV010000013.1"/>
</dbReference>
<accession>A0ABU5ES62</accession>
<dbReference type="InterPro" id="IPR000711">
    <property type="entry name" value="ATPase_OSCP/dsu"/>
</dbReference>
<comment type="similarity">
    <text evidence="7">Belongs to the ATPase delta chain family.</text>
</comment>